<gene>
    <name evidence="5" type="ORF">DFH08DRAFT_1026941</name>
</gene>
<dbReference type="InterPro" id="IPR019826">
    <property type="entry name" value="Carboxylesterase_B_AS"/>
</dbReference>
<keyword evidence="3" id="KW-0732">Signal</keyword>
<evidence type="ECO:0000256" key="3">
    <source>
        <dbReference type="RuleBase" id="RU361235"/>
    </source>
</evidence>
<dbReference type="PANTHER" id="PTHR11559">
    <property type="entry name" value="CARBOXYLESTERASE"/>
    <property type="match status" value="1"/>
</dbReference>
<dbReference type="Proteomes" id="UP001218218">
    <property type="component" value="Unassembled WGS sequence"/>
</dbReference>
<evidence type="ECO:0000313" key="5">
    <source>
        <dbReference type="EMBL" id="KAJ7326172.1"/>
    </source>
</evidence>
<proteinExistence type="inferred from homology"/>
<dbReference type="PROSITE" id="PS00122">
    <property type="entry name" value="CARBOXYLESTERASE_B_1"/>
    <property type="match status" value="1"/>
</dbReference>
<feature type="chain" id="PRO_5041783587" description="Carboxylic ester hydrolase" evidence="3">
    <location>
        <begin position="23"/>
        <end position="553"/>
    </location>
</feature>
<organism evidence="5 6">
    <name type="scientific">Mycena albidolilacea</name>
    <dbReference type="NCBI Taxonomy" id="1033008"/>
    <lineage>
        <taxon>Eukaryota</taxon>
        <taxon>Fungi</taxon>
        <taxon>Dikarya</taxon>
        <taxon>Basidiomycota</taxon>
        <taxon>Agaricomycotina</taxon>
        <taxon>Agaricomycetes</taxon>
        <taxon>Agaricomycetidae</taxon>
        <taxon>Agaricales</taxon>
        <taxon>Marasmiineae</taxon>
        <taxon>Mycenaceae</taxon>
        <taxon>Mycena</taxon>
    </lineage>
</organism>
<dbReference type="GO" id="GO:0016787">
    <property type="term" value="F:hydrolase activity"/>
    <property type="evidence" value="ECO:0007669"/>
    <property type="project" value="UniProtKB-KW"/>
</dbReference>
<name>A0AAD7EHI7_9AGAR</name>
<comment type="similarity">
    <text evidence="1 3">Belongs to the type-B carboxylesterase/lipase family.</text>
</comment>
<feature type="domain" description="Carboxylesterase type B" evidence="4">
    <location>
        <begin position="25"/>
        <end position="541"/>
    </location>
</feature>
<dbReference type="EC" id="3.1.1.-" evidence="3"/>
<feature type="signal peptide" evidence="3">
    <location>
        <begin position="1"/>
        <end position="22"/>
    </location>
</feature>
<reference evidence="5" key="1">
    <citation type="submission" date="2023-03" db="EMBL/GenBank/DDBJ databases">
        <title>Massive genome expansion in bonnet fungi (Mycena s.s.) driven by repeated elements and novel gene families across ecological guilds.</title>
        <authorList>
            <consortium name="Lawrence Berkeley National Laboratory"/>
            <person name="Harder C.B."/>
            <person name="Miyauchi S."/>
            <person name="Viragh M."/>
            <person name="Kuo A."/>
            <person name="Thoen E."/>
            <person name="Andreopoulos B."/>
            <person name="Lu D."/>
            <person name="Skrede I."/>
            <person name="Drula E."/>
            <person name="Henrissat B."/>
            <person name="Morin E."/>
            <person name="Kohler A."/>
            <person name="Barry K."/>
            <person name="LaButti K."/>
            <person name="Morin E."/>
            <person name="Salamov A."/>
            <person name="Lipzen A."/>
            <person name="Mereny Z."/>
            <person name="Hegedus B."/>
            <person name="Baldrian P."/>
            <person name="Stursova M."/>
            <person name="Weitz H."/>
            <person name="Taylor A."/>
            <person name="Grigoriev I.V."/>
            <person name="Nagy L.G."/>
            <person name="Martin F."/>
            <person name="Kauserud H."/>
        </authorList>
    </citation>
    <scope>NUCLEOTIDE SEQUENCE</scope>
    <source>
        <strain evidence="5">CBHHK002</strain>
    </source>
</reference>
<dbReference type="InterPro" id="IPR029058">
    <property type="entry name" value="AB_hydrolase_fold"/>
</dbReference>
<dbReference type="PROSITE" id="PS00941">
    <property type="entry name" value="CARBOXYLESTERASE_B_2"/>
    <property type="match status" value="1"/>
</dbReference>
<dbReference type="Gene3D" id="3.40.50.1820">
    <property type="entry name" value="alpha/beta hydrolase"/>
    <property type="match status" value="1"/>
</dbReference>
<dbReference type="AlphaFoldDB" id="A0AAD7EHI7"/>
<dbReference type="InterPro" id="IPR002018">
    <property type="entry name" value="CarbesteraseB"/>
</dbReference>
<evidence type="ECO:0000313" key="6">
    <source>
        <dbReference type="Proteomes" id="UP001218218"/>
    </source>
</evidence>
<keyword evidence="6" id="KW-1185">Reference proteome</keyword>
<dbReference type="InterPro" id="IPR019819">
    <property type="entry name" value="Carboxylesterase_B_CS"/>
</dbReference>
<accession>A0AAD7EHI7</accession>
<dbReference type="EMBL" id="JARIHO010000042">
    <property type="protein sequence ID" value="KAJ7326172.1"/>
    <property type="molecule type" value="Genomic_DNA"/>
</dbReference>
<dbReference type="InterPro" id="IPR050309">
    <property type="entry name" value="Type-B_Carboxylest/Lipase"/>
</dbReference>
<dbReference type="SUPFAM" id="SSF53474">
    <property type="entry name" value="alpha/beta-Hydrolases"/>
    <property type="match status" value="1"/>
</dbReference>
<protein>
    <recommendedName>
        <fullName evidence="3">Carboxylic ester hydrolase</fullName>
        <ecNumber evidence="3">3.1.1.-</ecNumber>
    </recommendedName>
</protein>
<keyword evidence="2 3" id="KW-0378">Hydrolase</keyword>
<sequence length="553" mass="58633">MQPTLTHSLQLILWTLISTTRSSAPQVKLGQTTVIGSAIPSGEEFFGGIPYAEAPIGDLRFTRPVPKFSLGNLSTFDATSFGKSCIQPPSPFTPVDLPLSEDCLTINVFRPAGLTPGASIPVMAWIFGGSFFTGTTITFNASSLVSRSITRGTPIVYVSFNYRLGPLGFPQGPEAAARGLLNLGLRDQILALEWVQNNIAAFGGDPAKVTVFGQSAGAVSVALLYLTKSFSNLARAAIFESGEAGTTGIFDANKSLEQWNIFVNNTPTCAGNSSDQFSCLRAATTDQLLAAENAGLGATVGEFPFFPVLDGPDGIIPELPSDRLRSPGAGANIPFMSGSTLDDGTLFVAASSAITSAAQIVDQLNTSFYPCASASALQNATDTLLELYPNIPALGCPFNTGNDTFGISPVFKQAAALIGDIVIQAPRRLWSKTASAKGTQVFSYIFTDPQPENPPFLGVAHLSEIPYVYGDITVAANGTGPGTLSEIVQDYWLSFANSLNPNDGKGAPRPNWEPYGAKQRIMQLNSTNTEMIPDDFRQSQMAFINKNAALFCQ</sequence>
<comment type="caution">
    <text evidence="5">The sequence shown here is derived from an EMBL/GenBank/DDBJ whole genome shotgun (WGS) entry which is preliminary data.</text>
</comment>
<dbReference type="Pfam" id="PF00135">
    <property type="entry name" value="COesterase"/>
    <property type="match status" value="1"/>
</dbReference>
<evidence type="ECO:0000256" key="1">
    <source>
        <dbReference type="ARBA" id="ARBA00005964"/>
    </source>
</evidence>
<evidence type="ECO:0000259" key="4">
    <source>
        <dbReference type="Pfam" id="PF00135"/>
    </source>
</evidence>
<evidence type="ECO:0000256" key="2">
    <source>
        <dbReference type="ARBA" id="ARBA00022801"/>
    </source>
</evidence>